<keyword evidence="6" id="KW-0539">Nucleus</keyword>
<feature type="coiled-coil region" evidence="8">
    <location>
        <begin position="106"/>
        <end position="143"/>
    </location>
</feature>
<keyword evidence="2" id="KW-0479">Metal-binding</keyword>
<feature type="domain" description="C2H2-type" evidence="10">
    <location>
        <begin position="838"/>
        <end position="863"/>
    </location>
</feature>
<feature type="domain" description="C2H2-type" evidence="10">
    <location>
        <begin position="449"/>
        <end position="472"/>
    </location>
</feature>
<evidence type="ECO:0000256" key="4">
    <source>
        <dbReference type="ARBA" id="ARBA00022771"/>
    </source>
</evidence>
<evidence type="ECO:0000256" key="1">
    <source>
        <dbReference type="ARBA" id="ARBA00004123"/>
    </source>
</evidence>
<dbReference type="GO" id="GO:0010468">
    <property type="term" value="P:regulation of gene expression"/>
    <property type="evidence" value="ECO:0007669"/>
    <property type="project" value="TreeGrafter"/>
</dbReference>
<dbReference type="InterPro" id="IPR050331">
    <property type="entry name" value="Zinc_finger"/>
</dbReference>
<dbReference type="GO" id="GO:0008270">
    <property type="term" value="F:zinc ion binding"/>
    <property type="evidence" value="ECO:0007669"/>
    <property type="project" value="UniProtKB-KW"/>
</dbReference>
<evidence type="ECO:0000256" key="7">
    <source>
        <dbReference type="PROSITE-ProRule" id="PRU00042"/>
    </source>
</evidence>
<evidence type="ECO:0000313" key="12">
    <source>
        <dbReference type="RefSeq" id="XP_047736492.1"/>
    </source>
</evidence>
<dbReference type="PANTHER" id="PTHR16515">
    <property type="entry name" value="PR DOMAIN ZINC FINGER PROTEIN"/>
    <property type="match status" value="1"/>
</dbReference>
<evidence type="ECO:0000256" key="5">
    <source>
        <dbReference type="ARBA" id="ARBA00022833"/>
    </source>
</evidence>
<gene>
    <name evidence="12" type="primary">LOC125177905</name>
</gene>
<protein>
    <submittedName>
        <fullName evidence="12">Uncharacterized protein LOC125177905</fullName>
    </submittedName>
</protein>
<feature type="region of interest" description="Disordered" evidence="9">
    <location>
        <begin position="744"/>
        <end position="825"/>
    </location>
</feature>
<evidence type="ECO:0000256" key="9">
    <source>
        <dbReference type="SAM" id="MobiDB-lite"/>
    </source>
</evidence>
<dbReference type="Proteomes" id="UP000694843">
    <property type="component" value="Unplaced"/>
</dbReference>
<sequence>MDDVFGNSSGETVVESPFNLTLSEGDQTIPDAEKNIEEIAVGEPDAGVTRVGNAKNLFTSETKQLQNVLLRKDVEKVHSEKDFPKISFLDDESKLNELKTAADEFISKLKNKIVDLNDTIQEHNEQNSENHHLEQKLRDLDEDLYMTLDSFTTKQNYVNDISKTPDDESVQISSSIEDYLNHMTKLGHFQRFLDQQNDVTMKMNNASAIKFSPKMTRASFPVSPLPKRQVLSTQHESSPDKVTPTRKTSSFVSGLQPKPRSHAMASLAARHLYQNLPAPSMIRQYLTTRNPSASPAVKSPKIPVYVNVPEPTGWSKVPTALKGSYVELWGTGKPPDMAHLGNEFSDIFKPKSSSLPPTPSAQSPQCRKSISPAYVQMSSPYVRSPASSVFAQLSNSIASYAGHAPQTIFCPLCPRQFSYERALANHIQKSHRLELEAMVDDHAQDLNLYSCPVCQARFFNSSVLPKHLMDCHKDSLISLLEKHRRIVIKSKGMQCPFCVKCVPPGINGEHMLMFHLQQYHARHFEEMISSLFKVSNEDAVNTVNYTNKRTWLEGNTSSTPGLSNRMVSMMVSSDSKRKLEELEKEETCMNSSVMPTKTPKVFEKSEPRRSASKGILRRDKNCVDRPNVKRELRFSVPHVTKEEIYYPESPGPVTPDYTERIDLNTFSYPENRLVPVMQTVLSSQEDFDAITTEESIDISQQGARKRRKLGLSIRSKNIFKCKDKENQEGKTEDKENQQIYMTMNSRSYRRPPKPVAPPVIPPSKSGGGSPCASKLHSTSLSVSSTNNSHAIDDRNEHHTETNHSVEKRTNEHDSETDGPPLETGFSSSVKLYSPLRLFRCNGCRNKFCDNDSLLVHISQQHRGFLSLLRPQFGCGVCSAKFYENKHLVKHCLQNHFSLLEIRAASGEVVPFVNLSRVDPNKVKLRGSMREVKMPVTAL</sequence>
<dbReference type="GeneID" id="125177905"/>
<keyword evidence="3" id="KW-0677">Repeat</keyword>
<dbReference type="KEGG" id="hazt:125177905"/>
<dbReference type="OrthoDB" id="6368764at2759"/>
<evidence type="ECO:0000313" key="11">
    <source>
        <dbReference type="Proteomes" id="UP000694843"/>
    </source>
</evidence>
<dbReference type="PROSITE" id="PS00028">
    <property type="entry name" value="ZINC_FINGER_C2H2_1"/>
    <property type="match status" value="4"/>
</dbReference>
<evidence type="ECO:0000256" key="3">
    <source>
        <dbReference type="ARBA" id="ARBA00022737"/>
    </source>
</evidence>
<keyword evidence="5" id="KW-0862">Zinc</keyword>
<evidence type="ECO:0000256" key="8">
    <source>
        <dbReference type="SAM" id="Coils"/>
    </source>
</evidence>
<dbReference type="GO" id="GO:0005634">
    <property type="term" value="C:nucleus"/>
    <property type="evidence" value="ECO:0007669"/>
    <property type="project" value="UniProtKB-SubCell"/>
</dbReference>
<evidence type="ECO:0000256" key="2">
    <source>
        <dbReference type="ARBA" id="ARBA00022723"/>
    </source>
</evidence>
<proteinExistence type="predicted"/>
<reference evidence="12" key="1">
    <citation type="submission" date="2025-08" db="UniProtKB">
        <authorList>
            <consortium name="RefSeq"/>
        </authorList>
    </citation>
    <scope>IDENTIFICATION</scope>
    <source>
        <tissue evidence="12">Whole organism</tissue>
    </source>
</reference>
<feature type="compositionally biased region" description="Low complexity" evidence="9">
    <location>
        <begin position="773"/>
        <end position="789"/>
    </location>
</feature>
<keyword evidence="8" id="KW-0175">Coiled coil</keyword>
<evidence type="ECO:0000259" key="10">
    <source>
        <dbReference type="PROSITE" id="PS50157"/>
    </source>
</evidence>
<dbReference type="InterPro" id="IPR013087">
    <property type="entry name" value="Znf_C2H2_type"/>
</dbReference>
<feature type="compositionally biased region" description="Basic and acidic residues" evidence="9">
    <location>
        <begin position="790"/>
        <end position="815"/>
    </location>
</feature>
<feature type="region of interest" description="Disordered" evidence="9">
    <location>
        <begin position="224"/>
        <end position="260"/>
    </location>
</feature>
<dbReference type="RefSeq" id="XP_047736492.1">
    <property type="nucleotide sequence ID" value="XM_047880536.1"/>
</dbReference>
<evidence type="ECO:0000256" key="6">
    <source>
        <dbReference type="ARBA" id="ARBA00023242"/>
    </source>
</evidence>
<name>A0A979FIW8_HYAAZ</name>
<keyword evidence="11" id="KW-1185">Reference proteome</keyword>
<comment type="subcellular location">
    <subcellularLocation>
        <location evidence="1">Nucleus</location>
    </subcellularLocation>
</comment>
<keyword evidence="4 7" id="KW-0863">Zinc-finger</keyword>
<feature type="domain" description="C2H2-type" evidence="10">
    <location>
        <begin position="408"/>
        <end position="436"/>
    </location>
</feature>
<accession>A0A979FIW8</accession>
<dbReference type="SMART" id="SM00355">
    <property type="entry name" value="ZnF_C2H2"/>
    <property type="match status" value="4"/>
</dbReference>
<organism evidence="11 12">
    <name type="scientific">Hyalella azteca</name>
    <name type="common">Amphipod</name>
    <dbReference type="NCBI Taxonomy" id="294128"/>
    <lineage>
        <taxon>Eukaryota</taxon>
        <taxon>Metazoa</taxon>
        <taxon>Ecdysozoa</taxon>
        <taxon>Arthropoda</taxon>
        <taxon>Crustacea</taxon>
        <taxon>Multicrustacea</taxon>
        <taxon>Malacostraca</taxon>
        <taxon>Eumalacostraca</taxon>
        <taxon>Peracarida</taxon>
        <taxon>Amphipoda</taxon>
        <taxon>Senticaudata</taxon>
        <taxon>Talitrida</taxon>
        <taxon>Talitroidea</taxon>
        <taxon>Hyalellidae</taxon>
        <taxon>Hyalella</taxon>
    </lineage>
</organism>
<dbReference type="PROSITE" id="PS50157">
    <property type="entry name" value="ZINC_FINGER_C2H2_2"/>
    <property type="match status" value="3"/>
</dbReference>
<dbReference type="PANTHER" id="PTHR16515:SF49">
    <property type="entry name" value="GASTRULA ZINC FINGER PROTEIN XLCGF49.1-LIKE-RELATED"/>
    <property type="match status" value="1"/>
</dbReference>
<dbReference type="AlphaFoldDB" id="A0A979FIW8"/>
<dbReference type="Gene3D" id="3.30.160.60">
    <property type="entry name" value="Classic Zinc Finger"/>
    <property type="match status" value="2"/>
</dbReference>